<dbReference type="PANTHER" id="PTHR43464:SF19">
    <property type="entry name" value="UBIQUINONE BIOSYNTHESIS O-METHYLTRANSFERASE, MITOCHONDRIAL"/>
    <property type="match status" value="1"/>
</dbReference>
<dbReference type="CDD" id="cd02440">
    <property type="entry name" value="AdoMet_MTases"/>
    <property type="match status" value="1"/>
</dbReference>
<reference evidence="7" key="1">
    <citation type="submission" date="2021-05" db="EMBL/GenBank/DDBJ databases">
        <authorList>
            <person name="Tigano A."/>
        </authorList>
    </citation>
    <scope>NUCLEOTIDE SEQUENCE</scope>
</reference>
<dbReference type="GO" id="GO:0032259">
    <property type="term" value="P:methylation"/>
    <property type="evidence" value="ECO:0007669"/>
    <property type="project" value="UniProtKB-KW"/>
</dbReference>
<dbReference type="NCBIfam" id="TIGR01983">
    <property type="entry name" value="UbiG"/>
    <property type="match status" value="1"/>
</dbReference>
<keyword evidence="5" id="KW-0496">Mitochondrion</keyword>
<comment type="pathway">
    <text evidence="5">Cofactor biosynthesis; ubiquinone biosynthesis.</text>
</comment>
<keyword evidence="5" id="KW-0999">Mitochondrion inner membrane</keyword>
<comment type="function">
    <text evidence="5">O-methyltransferase required for two non-consecutive steps during ubiquinone biosynthesis. Catalyzes the 2 O-methylation of 3,4-dihydroxy-5-(all-trans-polyprenyl)benzoic acid into 4-hydroxy-3-methoxy-5-(all-trans-polyprenyl)benzoic acid. Also catalyzes the last step of ubiquinone biosynthesis by mediating methylation of 3-demethylubiquinone into ubiquinone. Also able to mediate the methylation of 3-demethylubiquinol into ubiquinol.</text>
</comment>
<feature type="binding site" evidence="5">
    <location>
        <position position="158"/>
    </location>
    <ligand>
        <name>S-adenosyl-L-methionine</name>
        <dbReference type="ChEBI" id="CHEBI:59789"/>
    </ligand>
</feature>
<dbReference type="PANTHER" id="PTHR43464">
    <property type="entry name" value="METHYLTRANSFERASE"/>
    <property type="match status" value="1"/>
</dbReference>
<dbReference type="OrthoDB" id="3265906at2759"/>
<feature type="binding site" evidence="5">
    <location>
        <position position="128"/>
    </location>
    <ligand>
        <name>S-adenosyl-L-methionine</name>
        <dbReference type="ChEBI" id="CHEBI:59789"/>
    </ligand>
</feature>
<feature type="binding site" evidence="5">
    <location>
        <position position="179"/>
    </location>
    <ligand>
        <name>S-adenosyl-L-methionine</name>
        <dbReference type="ChEBI" id="CHEBI:59789"/>
    </ligand>
</feature>
<feature type="binding site" evidence="5">
    <location>
        <position position="237"/>
    </location>
    <ligand>
        <name>Mg(2+)</name>
        <dbReference type="ChEBI" id="CHEBI:18420"/>
    </ligand>
</feature>
<comment type="similarity">
    <text evidence="5">Belongs to the class I-like SAM-binding methyltransferase superfamily. UbiG/COQ3 family.</text>
</comment>
<evidence type="ECO:0000256" key="1">
    <source>
        <dbReference type="ARBA" id="ARBA00022603"/>
    </source>
</evidence>
<name>A0A8S4BZ20_9TELE</name>
<dbReference type="InterPro" id="IPR029063">
    <property type="entry name" value="SAM-dependent_MTases_sf"/>
</dbReference>
<dbReference type="GO" id="GO:0010420">
    <property type="term" value="F:polyprenyldihydroxybenzoate methyltransferase activity"/>
    <property type="evidence" value="ECO:0007669"/>
    <property type="project" value="UniProtKB-UniRule"/>
</dbReference>
<feature type="binding site" evidence="5">
    <location>
        <position position="232"/>
    </location>
    <ligand>
        <name>S-adenosyl-L-methionine</name>
        <dbReference type="ChEBI" id="CHEBI:59789"/>
    </ligand>
</feature>
<keyword evidence="4 5" id="KW-0949">S-adenosyl-L-methionine</keyword>
<dbReference type="EC" id="2.1.1.64" evidence="5"/>
<comment type="catalytic activity">
    <reaction evidence="5">
        <text>a 3,4-dihydroxy-5-(all-trans-polyprenyl)benzoate + S-adenosyl-L-methionine = a 4-hydroxy-3-methoxy-5-(all-trans-polyprenyl)benzoate + S-adenosyl-L-homocysteine + H(+)</text>
        <dbReference type="Rhea" id="RHEA:44452"/>
        <dbReference type="Rhea" id="RHEA-COMP:10930"/>
        <dbReference type="Rhea" id="RHEA-COMP:10931"/>
        <dbReference type="ChEBI" id="CHEBI:15378"/>
        <dbReference type="ChEBI" id="CHEBI:57856"/>
        <dbReference type="ChEBI" id="CHEBI:59789"/>
        <dbReference type="ChEBI" id="CHEBI:64694"/>
        <dbReference type="ChEBI" id="CHEBI:84443"/>
        <dbReference type="EC" id="2.1.1.114"/>
    </reaction>
</comment>
<keyword evidence="8" id="KW-1185">Reference proteome</keyword>
<comment type="cofactor">
    <cofactor evidence="5">
        <name>Mg(2+)</name>
        <dbReference type="ChEBI" id="CHEBI:18420"/>
    </cofactor>
</comment>
<comment type="catalytic activity">
    <reaction evidence="5">
        <text>a 3-demethylubiquinone + S-adenosyl-L-methionine = a ubiquinone + S-adenosyl-L-homocysteine</text>
        <dbReference type="Rhea" id="RHEA:81215"/>
        <dbReference type="Rhea" id="RHEA-COMP:9565"/>
        <dbReference type="Rhea" id="RHEA-COMP:19654"/>
        <dbReference type="ChEBI" id="CHEBI:16389"/>
        <dbReference type="ChEBI" id="CHEBI:57856"/>
        <dbReference type="ChEBI" id="CHEBI:59789"/>
        <dbReference type="ChEBI" id="CHEBI:231825"/>
    </reaction>
</comment>
<comment type="catalytic activity">
    <reaction evidence="5">
        <text>a 3-demethylubiquinol + S-adenosyl-L-methionine = a ubiquinol + S-adenosyl-L-homocysteine + H(+)</text>
        <dbReference type="Rhea" id="RHEA:44380"/>
        <dbReference type="Rhea" id="RHEA-COMP:9566"/>
        <dbReference type="Rhea" id="RHEA-COMP:10914"/>
        <dbReference type="ChEBI" id="CHEBI:15378"/>
        <dbReference type="ChEBI" id="CHEBI:17976"/>
        <dbReference type="ChEBI" id="CHEBI:57856"/>
        <dbReference type="ChEBI" id="CHEBI:59789"/>
        <dbReference type="ChEBI" id="CHEBI:84422"/>
        <dbReference type="EC" id="2.1.1.64"/>
    </reaction>
</comment>
<feature type="binding site" evidence="5">
    <location>
        <position position="233"/>
    </location>
    <ligand>
        <name>Mg(2+)</name>
        <dbReference type="ChEBI" id="CHEBI:18420"/>
    </ligand>
</feature>
<dbReference type="AlphaFoldDB" id="A0A8S4BZ20"/>
<dbReference type="EC" id="2.1.1.-" evidence="5"/>
<protein>
    <recommendedName>
        <fullName evidence="5">Ubiquinone biosynthesis O-methyltransferase, mitochondrial</fullName>
    </recommendedName>
    <alternativeName>
        <fullName evidence="5">3-demethylubiquinol 3-O-methyltransferase</fullName>
        <ecNumber evidence="5">2.1.1.64</ecNumber>
    </alternativeName>
    <alternativeName>
        <fullName evidence="5">3-demethylubiquinone 3-O-methyltransferase</fullName>
        <ecNumber evidence="5">2.1.1.-</ecNumber>
    </alternativeName>
    <alternativeName>
        <fullName evidence="5">Polyprenyldihydroxybenzoate methyltransferase</fullName>
        <ecNumber evidence="5">2.1.1.114</ecNumber>
    </alternativeName>
</protein>
<evidence type="ECO:0000256" key="4">
    <source>
        <dbReference type="ARBA" id="ARBA00022691"/>
    </source>
</evidence>
<organism evidence="7 8">
    <name type="scientific">Menidia menidia</name>
    <name type="common">Atlantic silverside</name>
    <dbReference type="NCBI Taxonomy" id="238744"/>
    <lineage>
        <taxon>Eukaryota</taxon>
        <taxon>Metazoa</taxon>
        <taxon>Chordata</taxon>
        <taxon>Craniata</taxon>
        <taxon>Vertebrata</taxon>
        <taxon>Euteleostomi</taxon>
        <taxon>Actinopterygii</taxon>
        <taxon>Neopterygii</taxon>
        <taxon>Teleostei</taxon>
        <taxon>Neoteleostei</taxon>
        <taxon>Acanthomorphata</taxon>
        <taxon>Ovalentaria</taxon>
        <taxon>Atherinomorphae</taxon>
        <taxon>Atheriniformes</taxon>
        <taxon>Atherinopsidae</taxon>
        <taxon>Menidiinae</taxon>
        <taxon>Menidia</taxon>
    </lineage>
</organism>
<dbReference type="EC" id="2.1.1.114" evidence="5"/>
<comment type="subunit">
    <text evidence="5">Component of a multi-subunit COQ enzyme complex, composed of at least COQ3, COQ4, COQ5, COQ6, COQ7 and COQ9.</text>
</comment>
<evidence type="ECO:0000313" key="7">
    <source>
        <dbReference type="EMBL" id="CAG6016010.1"/>
    </source>
</evidence>
<keyword evidence="2 5" id="KW-0808">Transferase</keyword>
<feature type="binding site" evidence="5">
    <location>
        <position position="236"/>
    </location>
    <ligand>
        <name>Mg(2+)</name>
        <dbReference type="ChEBI" id="CHEBI:18420"/>
    </ligand>
</feature>
<dbReference type="Pfam" id="PF13489">
    <property type="entry name" value="Methyltransf_23"/>
    <property type="match status" value="1"/>
</dbReference>
<dbReference type="GO" id="GO:0031314">
    <property type="term" value="C:extrinsic component of mitochondrial inner membrane"/>
    <property type="evidence" value="ECO:0007669"/>
    <property type="project" value="UniProtKB-UniRule"/>
</dbReference>
<evidence type="ECO:0000313" key="8">
    <source>
        <dbReference type="Proteomes" id="UP000677803"/>
    </source>
</evidence>
<dbReference type="GO" id="GO:0046872">
    <property type="term" value="F:metal ion binding"/>
    <property type="evidence" value="ECO:0007669"/>
    <property type="project" value="UniProtKB-KW"/>
</dbReference>
<dbReference type="Gene3D" id="3.40.50.150">
    <property type="entry name" value="Vaccinia Virus protein VP39"/>
    <property type="match status" value="1"/>
</dbReference>
<dbReference type="Proteomes" id="UP000677803">
    <property type="component" value="Unassembled WGS sequence"/>
</dbReference>
<evidence type="ECO:0000256" key="6">
    <source>
        <dbReference type="SAM" id="MobiDB-lite"/>
    </source>
</evidence>
<dbReference type="InterPro" id="IPR010233">
    <property type="entry name" value="UbiG_MeTrfase"/>
</dbReference>
<keyword evidence="5" id="KW-0460">Magnesium</keyword>
<comment type="caution">
    <text evidence="7">The sequence shown here is derived from an EMBL/GenBank/DDBJ whole genome shotgun (WGS) entry which is preliminary data.</text>
</comment>
<keyword evidence="5" id="KW-0472">Membrane</keyword>
<comment type="subcellular location">
    <subcellularLocation>
        <location evidence="5">Mitochondrion inner membrane</location>
        <topology evidence="5">Peripheral membrane protein</topology>
        <orientation evidence="5">Matrix side</orientation>
    </subcellularLocation>
</comment>
<dbReference type="HAMAP" id="MF_00472">
    <property type="entry name" value="UbiG"/>
    <property type="match status" value="1"/>
</dbReference>
<dbReference type="GO" id="GO:0061542">
    <property type="term" value="F:3-demethylubiquinol 3-O-methyltransferase activity"/>
    <property type="evidence" value="ECO:0007669"/>
    <property type="project" value="UniProtKB-UniRule"/>
</dbReference>
<gene>
    <name evidence="5" type="primary">COQ3</name>
    <name evidence="7" type="ORF">MMEN_LOCUS19975</name>
</gene>
<evidence type="ECO:0000256" key="3">
    <source>
        <dbReference type="ARBA" id="ARBA00022688"/>
    </source>
</evidence>
<keyword evidence="5" id="KW-0479">Metal-binding</keyword>
<keyword evidence="1 5" id="KW-0489">Methyltransferase</keyword>
<proteinExistence type="inferred from homology"/>
<dbReference type="SUPFAM" id="SSF53335">
    <property type="entry name" value="S-adenosyl-L-methionine-dependent methyltransferases"/>
    <property type="match status" value="1"/>
</dbReference>
<evidence type="ECO:0000256" key="5">
    <source>
        <dbReference type="HAMAP-Rule" id="MF_03190"/>
    </source>
</evidence>
<sequence>MAAKLRPKLSLNSQPKKNRPEGEAAQFYDMYPNKCGRFMFGLYNLRPTSVCGLVRGATSRSGFSGTTVCQRRPRRTGRLDMELRPSGVRSVSHTTVDPAEVRRFHSLAGKWWDEQGEFGALHAMNDLRVPFVRDNLLNVHRAHHPGKPLAGLRILDVGCGGGLLTEPLGRLGASVLGVDPVEDSIATARLHSSHDPDLADHVAYRACTLEQLAAEGEQEEHGGAQFDAVVASEVVEHLADLEMFALSCQNVLKPGGSLFITTINKTNLSYALAIVAAEKLLRIVPNGTHDWEKFISPVELERLLESNGFSVQSVQGMLYNPLSGAWSWTNSTSINYALHAVKRSEEDGSSHPEDHAAHS</sequence>
<evidence type="ECO:0000256" key="2">
    <source>
        <dbReference type="ARBA" id="ARBA00022679"/>
    </source>
</evidence>
<feature type="region of interest" description="Disordered" evidence="6">
    <location>
        <begin position="1"/>
        <end position="22"/>
    </location>
</feature>
<accession>A0A8S4BZ20</accession>
<dbReference type="EMBL" id="CAJRST010038888">
    <property type="protein sequence ID" value="CAG6016010.1"/>
    <property type="molecule type" value="Genomic_DNA"/>
</dbReference>
<keyword evidence="3 5" id="KW-0831">Ubiquinone biosynthesis</keyword>